<dbReference type="InterPro" id="IPR036388">
    <property type="entry name" value="WH-like_DNA-bd_sf"/>
</dbReference>
<dbReference type="InterPro" id="IPR014284">
    <property type="entry name" value="RNA_pol_sigma-70_dom"/>
</dbReference>
<dbReference type="GO" id="GO:0003677">
    <property type="term" value="F:DNA binding"/>
    <property type="evidence" value="ECO:0007669"/>
    <property type="project" value="InterPro"/>
</dbReference>
<dbReference type="Gene3D" id="1.10.1740.10">
    <property type="match status" value="1"/>
</dbReference>
<dbReference type="EMBL" id="CP060633">
    <property type="protein sequence ID" value="QNM01837.1"/>
    <property type="molecule type" value="Genomic_DNA"/>
</dbReference>
<dbReference type="GO" id="GO:0016987">
    <property type="term" value="F:sigma factor activity"/>
    <property type="evidence" value="ECO:0007669"/>
    <property type="project" value="UniProtKB-KW"/>
</dbReference>
<keyword evidence="4" id="KW-0804">Transcription</keyword>
<evidence type="ECO:0000256" key="1">
    <source>
        <dbReference type="ARBA" id="ARBA00010641"/>
    </source>
</evidence>
<keyword evidence="8" id="KW-1185">Reference proteome</keyword>
<evidence type="ECO:0000259" key="5">
    <source>
        <dbReference type="Pfam" id="PF04542"/>
    </source>
</evidence>
<gene>
    <name evidence="7" type="ORF">H9Q77_12180</name>
</gene>
<accession>A0A7G9FTF5</accession>
<evidence type="ECO:0000313" key="8">
    <source>
        <dbReference type="Proteomes" id="UP000515981"/>
    </source>
</evidence>
<dbReference type="Proteomes" id="UP000515981">
    <property type="component" value="Chromosome"/>
</dbReference>
<evidence type="ECO:0000256" key="2">
    <source>
        <dbReference type="ARBA" id="ARBA00023015"/>
    </source>
</evidence>
<evidence type="ECO:0000259" key="6">
    <source>
        <dbReference type="Pfam" id="PF08281"/>
    </source>
</evidence>
<dbReference type="InterPro" id="IPR013325">
    <property type="entry name" value="RNA_pol_sigma_r2"/>
</dbReference>
<dbReference type="PANTHER" id="PTHR43133:SF51">
    <property type="entry name" value="RNA POLYMERASE SIGMA FACTOR"/>
    <property type="match status" value="1"/>
</dbReference>
<dbReference type="SUPFAM" id="SSF88946">
    <property type="entry name" value="Sigma2 domain of RNA polymerase sigma factors"/>
    <property type="match status" value="1"/>
</dbReference>
<dbReference type="CDD" id="cd06171">
    <property type="entry name" value="Sigma70_r4"/>
    <property type="match status" value="1"/>
</dbReference>
<keyword evidence="3" id="KW-0731">Sigma factor</keyword>
<feature type="domain" description="RNA polymerase sigma factor 70 region 4 type 2" evidence="6">
    <location>
        <begin position="113"/>
        <end position="163"/>
    </location>
</feature>
<protein>
    <submittedName>
        <fullName evidence="7">Sigma-70 family RNA polymerase sigma factor</fullName>
    </submittedName>
</protein>
<sequence length="177" mass="20731">MGEVEQLVRRAKKRDPDAFTELMQLHEKDMYRTASAILAQDADIADAIQETILTCWEKIDTLQKNRYFKTWMVRILINKCKDILRSGRRVVCVEEFPEREEKNTVETEANLEWKEALRGLDEKYRLIVVLFYAEGLRTAEIGKLLKLPDSTVRTRLARGREQMARYYAETEEGGGRK</sequence>
<evidence type="ECO:0000313" key="7">
    <source>
        <dbReference type="EMBL" id="QNM01837.1"/>
    </source>
</evidence>
<dbReference type="RefSeq" id="WP_249325748.1">
    <property type="nucleotide sequence ID" value="NZ_CP060633.1"/>
</dbReference>
<evidence type="ECO:0000256" key="4">
    <source>
        <dbReference type="ARBA" id="ARBA00023163"/>
    </source>
</evidence>
<dbReference type="NCBIfam" id="TIGR02937">
    <property type="entry name" value="sigma70-ECF"/>
    <property type="match status" value="1"/>
</dbReference>
<dbReference type="PANTHER" id="PTHR43133">
    <property type="entry name" value="RNA POLYMERASE ECF-TYPE SIGMA FACTO"/>
    <property type="match status" value="1"/>
</dbReference>
<dbReference type="GO" id="GO:0006352">
    <property type="term" value="P:DNA-templated transcription initiation"/>
    <property type="evidence" value="ECO:0007669"/>
    <property type="project" value="InterPro"/>
</dbReference>
<organism evidence="7 8">
    <name type="scientific">Simiaoa sunii</name>
    <dbReference type="NCBI Taxonomy" id="2763672"/>
    <lineage>
        <taxon>Bacteria</taxon>
        <taxon>Bacillati</taxon>
        <taxon>Bacillota</taxon>
        <taxon>Clostridia</taxon>
        <taxon>Lachnospirales</taxon>
        <taxon>Lachnospiraceae</taxon>
        <taxon>Simiaoa</taxon>
    </lineage>
</organism>
<dbReference type="SUPFAM" id="SSF88659">
    <property type="entry name" value="Sigma3 and sigma4 domains of RNA polymerase sigma factors"/>
    <property type="match status" value="1"/>
</dbReference>
<dbReference type="Gene3D" id="1.10.10.10">
    <property type="entry name" value="Winged helix-like DNA-binding domain superfamily/Winged helix DNA-binding domain"/>
    <property type="match status" value="1"/>
</dbReference>
<reference evidence="7 8" key="1">
    <citation type="submission" date="2020-08" db="EMBL/GenBank/DDBJ databases">
        <authorList>
            <person name="Liu C."/>
            <person name="Sun Q."/>
        </authorList>
    </citation>
    <scope>NUCLEOTIDE SEQUENCE [LARGE SCALE GENOMIC DNA]</scope>
    <source>
        <strain evidence="7 8">NSJ-8</strain>
    </source>
</reference>
<comment type="similarity">
    <text evidence="1">Belongs to the sigma-70 factor family. ECF subfamily.</text>
</comment>
<dbReference type="InterPro" id="IPR039425">
    <property type="entry name" value="RNA_pol_sigma-70-like"/>
</dbReference>
<dbReference type="Pfam" id="PF04542">
    <property type="entry name" value="Sigma70_r2"/>
    <property type="match status" value="1"/>
</dbReference>
<proteinExistence type="inferred from homology"/>
<keyword evidence="2" id="KW-0805">Transcription regulation</keyword>
<dbReference type="InterPro" id="IPR007627">
    <property type="entry name" value="RNA_pol_sigma70_r2"/>
</dbReference>
<dbReference type="InterPro" id="IPR013324">
    <property type="entry name" value="RNA_pol_sigma_r3/r4-like"/>
</dbReference>
<feature type="domain" description="RNA polymerase sigma-70 region 2" evidence="5">
    <location>
        <begin position="22"/>
        <end position="89"/>
    </location>
</feature>
<evidence type="ECO:0000256" key="3">
    <source>
        <dbReference type="ARBA" id="ARBA00023082"/>
    </source>
</evidence>
<dbReference type="KEGG" id="ssun:H9Q77_12180"/>
<dbReference type="InterPro" id="IPR013249">
    <property type="entry name" value="RNA_pol_sigma70_r4_t2"/>
</dbReference>
<dbReference type="AlphaFoldDB" id="A0A7G9FTF5"/>
<name>A0A7G9FTF5_9FIRM</name>
<dbReference type="Pfam" id="PF08281">
    <property type="entry name" value="Sigma70_r4_2"/>
    <property type="match status" value="1"/>
</dbReference>